<dbReference type="InterPro" id="IPR001537">
    <property type="entry name" value="SpoU_MeTrfase"/>
</dbReference>
<dbReference type="GO" id="GO:0002128">
    <property type="term" value="P:tRNA nucleoside ribose methylation"/>
    <property type="evidence" value="ECO:0007669"/>
    <property type="project" value="TreeGrafter"/>
</dbReference>
<dbReference type="Proteomes" id="UP000000578">
    <property type="component" value="Chromosome"/>
</dbReference>
<keyword evidence="4" id="KW-0949">S-adenosyl-L-methionine</keyword>
<feature type="domain" description="tRNA/rRNA methyltransferase SpoU type" evidence="5">
    <location>
        <begin position="3"/>
        <end position="154"/>
    </location>
</feature>
<evidence type="ECO:0000256" key="1">
    <source>
        <dbReference type="ARBA" id="ARBA00007228"/>
    </source>
</evidence>
<dbReference type="Pfam" id="PF00588">
    <property type="entry name" value="SpoU_methylase"/>
    <property type="match status" value="1"/>
</dbReference>
<dbReference type="InterPro" id="IPR029026">
    <property type="entry name" value="tRNA_m1G_MTases_N"/>
</dbReference>
<evidence type="ECO:0000256" key="4">
    <source>
        <dbReference type="ARBA" id="ARBA00022691"/>
    </source>
</evidence>
<reference evidence="6 7" key="1">
    <citation type="journal article" date="2003" name="Proc. Natl. Acad. Sci. U.S.A.">
        <title>The genome of Nanoarchaeum equitans: insights into early archaeal evolution and derived parasitism.</title>
        <authorList>
            <person name="Waters E."/>
            <person name="Hohn M.J."/>
            <person name="Ahel I."/>
            <person name="Graham D.E."/>
            <person name="Adams M.D."/>
            <person name="Barnstead M."/>
            <person name="Beeson K.Y."/>
            <person name="Bibbs L."/>
            <person name="Bolanos R."/>
            <person name="Keller M."/>
            <person name="Kretz K."/>
            <person name="Lin X."/>
            <person name="Mathur E."/>
            <person name="Ni J."/>
            <person name="Podar M."/>
            <person name="Richardson T."/>
            <person name="Sutton G.G."/>
            <person name="Simon M."/>
            <person name="Soll D."/>
            <person name="Stetter K.O."/>
            <person name="Short J.M."/>
            <person name="Noordewier M."/>
        </authorList>
    </citation>
    <scope>NUCLEOTIDE SEQUENCE [LARGE SCALE GENOMIC DNA]</scope>
    <source>
        <strain evidence="6 7">Kin4-M</strain>
    </source>
</reference>
<dbReference type="EnsemblBacteria" id="AAR39232">
    <property type="protein sequence ID" value="AAR39232"/>
    <property type="gene ID" value="NEQ384"/>
</dbReference>
<dbReference type="Gene3D" id="3.40.1280.10">
    <property type="match status" value="1"/>
</dbReference>
<evidence type="ECO:0000256" key="3">
    <source>
        <dbReference type="ARBA" id="ARBA00022679"/>
    </source>
</evidence>
<dbReference type="PIRSF" id="PIRSF004808">
    <property type="entry name" value="LasT"/>
    <property type="match status" value="1"/>
</dbReference>
<dbReference type="GO" id="GO:0003723">
    <property type="term" value="F:RNA binding"/>
    <property type="evidence" value="ECO:0007669"/>
    <property type="project" value="InterPro"/>
</dbReference>
<evidence type="ECO:0000259" key="5">
    <source>
        <dbReference type="Pfam" id="PF00588"/>
    </source>
</evidence>
<evidence type="ECO:0000313" key="6">
    <source>
        <dbReference type="EMBL" id="AAR39232.1"/>
    </source>
</evidence>
<dbReference type="HOGENOM" id="CLU_056931_3_0_2"/>
<dbReference type="InterPro" id="IPR029028">
    <property type="entry name" value="Alpha/beta_knot_MTases"/>
</dbReference>
<dbReference type="BioCyc" id="NEQU228908:GJB6-413-MONOMER"/>
<keyword evidence="7" id="KW-1185">Reference proteome</keyword>
<evidence type="ECO:0000313" key="7">
    <source>
        <dbReference type="Proteomes" id="UP000000578"/>
    </source>
</evidence>
<dbReference type="InterPro" id="IPR004384">
    <property type="entry name" value="RNA_MeTrfase_TrmJ/LasT"/>
</dbReference>
<dbReference type="GO" id="GO:0005829">
    <property type="term" value="C:cytosol"/>
    <property type="evidence" value="ECO:0007669"/>
    <property type="project" value="TreeGrafter"/>
</dbReference>
<sequence>MRVIVFFVEPEKVDNIGAMARVCKNFNADLYLINPKVDNYEKAFVVAKHAQDLLQKAIENKLNSIDEAKELVDISVGTTGKIANEYNVLRSPLKPWELAERFANSDIKLGIFIGRESIGLTNEELSKMDFIVTIPANKEYPILNATHATAIILYELFKHSKEGHVNLALPKKEQIDVLLDYVKKIIDKLPQPDYRKEYYFIIMRKLITQGIINSREANTLIGFFRSIYENLK</sequence>
<evidence type="ECO:0000256" key="2">
    <source>
        <dbReference type="ARBA" id="ARBA00022603"/>
    </source>
</evidence>
<name>Q74MD8_NANEQ</name>
<protein>
    <submittedName>
        <fullName evidence="6">NEQ384</fullName>
    </submittedName>
</protein>
<comment type="similarity">
    <text evidence="1">Belongs to the class IV-like SAM-binding methyltransferase superfamily. RNA methyltransferase TrmH family.</text>
</comment>
<dbReference type="PANTHER" id="PTHR42786:SF2">
    <property type="entry name" value="TRNA (CYTIDINE_URIDINE-2'-O-)-METHYLTRANSFERASE TRMJ"/>
    <property type="match status" value="1"/>
</dbReference>
<dbReference type="GO" id="GO:0008173">
    <property type="term" value="F:RNA methyltransferase activity"/>
    <property type="evidence" value="ECO:0007669"/>
    <property type="project" value="InterPro"/>
</dbReference>
<dbReference type="CDD" id="cd18093">
    <property type="entry name" value="SpoU-like_TrmJ"/>
    <property type="match status" value="1"/>
</dbReference>
<keyword evidence="2" id="KW-0489">Methyltransferase</keyword>
<proteinExistence type="inferred from homology"/>
<dbReference type="KEGG" id="neq:NEQ384"/>
<dbReference type="SUPFAM" id="SSF75217">
    <property type="entry name" value="alpha/beta knot"/>
    <property type="match status" value="1"/>
</dbReference>
<dbReference type="EMBL" id="AE017199">
    <property type="protein sequence ID" value="AAR39232.1"/>
    <property type="molecule type" value="Genomic_DNA"/>
</dbReference>
<dbReference type="AlphaFoldDB" id="Q74MD8"/>
<dbReference type="STRING" id="228908.NEQ384"/>
<gene>
    <name evidence="6" type="ordered locus">NEQ384</name>
</gene>
<keyword evidence="3" id="KW-0808">Transferase</keyword>
<organism evidence="6 7">
    <name type="scientific">Nanoarchaeum equitans (strain Kin4-M)</name>
    <dbReference type="NCBI Taxonomy" id="228908"/>
    <lineage>
        <taxon>Archaea</taxon>
        <taxon>Nanobdellota</taxon>
        <taxon>Candidatus Nanoarchaeia</taxon>
        <taxon>Nanoarchaeales</taxon>
        <taxon>Nanoarchaeaceae</taxon>
        <taxon>Nanoarchaeum</taxon>
    </lineage>
</organism>
<accession>Q74MD8</accession>
<dbReference type="PANTHER" id="PTHR42786">
    <property type="entry name" value="TRNA/RRNA METHYLTRANSFERASE"/>
    <property type="match status" value="1"/>
</dbReference>